<sequence>MTSTGVAARCSTLSLAVHAKLHRCRPSCEFPPPRMRHGSSGHLAAAAHREARLDGRRWRRAVRVRGGGGRRRPRRRSGPHSVGSSGQRRSCSKARVGTPTNACRAGSEQYRGMRWRTSLTVVASSWTRRRAPPVLPWQLEPPRRCGASRHRARWPTA</sequence>
<name>A0A0A9DM06_ARUDO</name>
<proteinExistence type="predicted"/>
<dbReference type="EMBL" id="GBRH01211220">
    <property type="protein sequence ID" value="JAD86675.1"/>
    <property type="molecule type" value="Transcribed_RNA"/>
</dbReference>
<feature type="compositionally biased region" description="Basic residues" evidence="1">
    <location>
        <begin position="57"/>
        <end position="78"/>
    </location>
</feature>
<accession>A0A0A9DM06</accession>
<feature type="region of interest" description="Disordered" evidence="1">
    <location>
        <begin position="57"/>
        <end position="105"/>
    </location>
</feature>
<evidence type="ECO:0000313" key="2">
    <source>
        <dbReference type="EMBL" id="JAD86675.1"/>
    </source>
</evidence>
<evidence type="ECO:0000256" key="1">
    <source>
        <dbReference type="SAM" id="MobiDB-lite"/>
    </source>
</evidence>
<reference evidence="2" key="2">
    <citation type="journal article" date="2015" name="Data Brief">
        <title>Shoot transcriptome of the giant reed, Arundo donax.</title>
        <authorList>
            <person name="Barrero R.A."/>
            <person name="Guerrero F.D."/>
            <person name="Moolhuijzen P."/>
            <person name="Goolsby J.A."/>
            <person name="Tidwell J."/>
            <person name="Bellgard S.E."/>
            <person name="Bellgard M.I."/>
        </authorList>
    </citation>
    <scope>NUCLEOTIDE SEQUENCE</scope>
    <source>
        <tissue evidence="2">Shoot tissue taken approximately 20 cm above the soil surface</tissue>
    </source>
</reference>
<reference evidence="2" key="1">
    <citation type="submission" date="2014-09" db="EMBL/GenBank/DDBJ databases">
        <authorList>
            <person name="Magalhaes I.L.F."/>
            <person name="Oliveira U."/>
            <person name="Santos F.R."/>
            <person name="Vidigal T.H.D.A."/>
            <person name="Brescovit A.D."/>
            <person name="Santos A.J."/>
        </authorList>
    </citation>
    <scope>NUCLEOTIDE SEQUENCE</scope>
    <source>
        <tissue evidence="2">Shoot tissue taken approximately 20 cm above the soil surface</tissue>
    </source>
</reference>
<protein>
    <submittedName>
        <fullName evidence="2">Uncharacterized protein</fullName>
    </submittedName>
</protein>
<organism evidence="2">
    <name type="scientific">Arundo donax</name>
    <name type="common">Giant reed</name>
    <name type="synonym">Donax arundinaceus</name>
    <dbReference type="NCBI Taxonomy" id="35708"/>
    <lineage>
        <taxon>Eukaryota</taxon>
        <taxon>Viridiplantae</taxon>
        <taxon>Streptophyta</taxon>
        <taxon>Embryophyta</taxon>
        <taxon>Tracheophyta</taxon>
        <taxon>Spermatophyta</taxon>
        <taxon>Magnoliopsida</taxon>
        <taxon>Liliopsida</taxon>
        <taxon>Poales</taxon>
        <taxon>Poaceae</taxon>
        <taxon>PACMAD clade</taxon>
        <taxon>Arundinoideae</taxon>
        <taxon>Arundineae</taxon>
        <taxon>Arundo</taxon>
    </lineage>
</organism>
<dbReference type="AlphaFoldDB" id="A0A0A9DM06"/>